<evidence type="ECO:0000256" key="7">
    <source>
        <dbReference type="ARBA" id="ARBA00022824"/>
    </source>
</evidence>
<evidence type="ECO:0000256" key="2">
    <source>
        <dbReference type="ARBA" id="ARBA00004174"/>
    </source>
</evidence>
<proteinExistence type="inferred from homology"/>
<name>A0A1L8E424_9DIPT</name>
<evidence type="ECO:0000256" key="1">
    <source>
        <dbReference type="ARBA" id="ARBA00001971"/>
    </source>
</evidence>
<dbReference type="PANTHER" id="PTHR24292:SF103">
    <property type="entry name" value="CYTOCHROME P450 6BS1"/>
    <property type="match status" value="1"/>
</dbReference>
<evidence type="ECO:0000256" key="10">
    <source>
        <dbReference type="ARBA" id="ARBA00023004"/>
    </source>
</evidence>
<evidence type="ECO:0000256" key="13">
    <source>
        <dbReference type="PIRSR" id="PIRSR602401-1"/>
    </source>
</evidence>
<dbReference type="GO" id="GO:0016705">
    <property type="term" value="F:oxidoreductase activity, acting on paired donors, with incorporation or reduction of molecular oxygen"/>
    <property type="evidence" value="ECO:0007669"/>
    <property type="project" value="InterPro"/>
</dbReference>
<dbReference type="GO" id="GO:0005789">
    <property type="term" value="C:endoplasmic reticulum membrane"/>
    <property type="evidence" value="ECO:0007669"/>
    <property type="project" value="UniProtKB-SubCell"/>
</dbReference>
<dbReference type="InterPro" id="IPR017972">
    <property type="entry name" value="Cyt_P450_CS"/>
</dbReference>
<evidence type="ECO:0000256" key="6">
    <source>
        <dbReference type="ARBA" id="ARBA00022723"/>
    </source>
</evidence>
<comment type="subcellular location">
    <subcellularLocation>
        <location evidence="3">Endoplasmic reticulum membrane</location>
        <topology evidence="3">Peripheral membrane protein</topology>
    </subcellularLocation>
    <subcellularLocation>
        <location evidence="2">Microsome membrane</location>
        <topology evidence="2">Peripheral membrane protein</topology>
    </subcellularLocation>
</comment>
<organism evidence="16">
    <name type="scientific">Nyssomyia neivai</name>
    <dbReference type="NCBI Taxonomy" id="330878"/>
    <lineage>
        <taxon>Eukaryota</taxon>
        <taxon>Metazoa</taxon>
        <taxon>Ecdysozoa</taxon>
        <taxon>Arthropoda</taxon>
        <taxon>Hexapoda</taxon>
        <taxon>Insecta</taxon>
        <taxon>Pterygota</taxon>
        <taxon>Neoptera</taxon>
        <taxon>Endopterygota</taxon>
        <taxon>Diptera</taxon>
        <taxon>Nematocera</taxon>
        <taxon>Psychodoidea</taxon>
        <taxon>Psychodidae</taxon>
        <taxon>Nyssomyia</taxon>
    </lineage>
</organism>
<keyword evidence="15" id="KW-1133">Transmembrane helix</keyword>
<keyword evidence="15" id="KW-0812">Transmembrane</keyword>
<dbReference type="FunFam" id="1.10.630.10:FF:000042">
    <property type="entry name" value="Cytochrome P450"/>
    <property type="match status" value="1"/>
</dbReference>
<dbReference type="Pfam" id="PF00067">
    <property type="entry name" value="p450"/>
    <property type="match status" value="1"/>
</dbReference>
<dbReference type="PROSITE" id="PS00086">
    <property type="entry name" value="CYTOCHROME_P450"/>
    <property type="match status" value="1"/>
</dbReference>
<evidence type="ECO:0000256" key="3">
    <source>
        <dbReference type="ARBA" id="ARBA00004406"/>
    </source>
</evidence>
<keyword evidence="6 13" id="KW-0479">Metal-binding</keyword>
<protein>
    <submittedName>
        <fullName evidence="16">Putative cytochrome</fullName>
    </submittedName>
</protein>
<keyword evidence="5 13" id="KW-0349">Heme</keyword>
<dbReference type="PRINTS" id="PR00385">
    <property type="entry name" value="P450"/>
</dbReference>
<feature type="binding site" description="axial binding residue" evidence="13">
    <location>
        <position position="447"/>
    </location>
    <ligand>
        <name>heme</name>
        <dbReference type="ChEBI" id="CHEBI:30413"/>
    </ligand>
    <ligandPart>
        <name>Fe</name>
        <dbReference type="ChEBI" id="CHEBI:18248"/>
    </ligandPart>
</feature>
<evidence type="ECO:0000256" key="8">
    <source>
        <dbReference type="ARBA" id="ARBA00022848"/>
    </source>
</evidence>
<accession>A0A1L8E424</accession>
<evidence type="ECO:0000256" key="5">
    <source>
        <dbReference type="ARBA" id="ARBA00022617"/>
    </source>
</evidence>
<keyword evidence="8" id="KW-0492">Microsome</keyword>
<dbReference type="PANTHER" id="PTHR24292">
    <property type="entry name" value="CYTOCHROME P450"/>
    <property type="match status" value="1"/>
</dbReference>
<dbReference type="CDD" id="cd11056">
    <property type="entry name" value="CYP6-like"/>
    <property type="match status" value="1"/>
</dbReference>
<dbReference type="InterPro" id="IPR050476">
    <property type="entry name" value="Insect_CytP450_Detox"/>
</dbReference>
<evidence type="ECO:0000256" key="15">
    <source>
        <dbReference type="SAM" id="Phobius"/>
    </source>
</evidence>
<keyword evidence="10 13" id="KW-0408">Iron</keyword>
<evidence type="ECO:0000256" key="9">
    <source>
        <dbReference type="ARBA" id="ARBA00023002"/>
    </source>
</evidence>
<reference evidence="16" key="1">
    <citation type="submission" date="2016-12" db="EMBL/GenBank/DDBJ databases">
        <title>An insight into the sialome and mialome of the sand fly, Nyssomyia neivai.</title>
        <authorList>
            <person name="Sebastian V."/>
            <person name="Goulart T.M."/>
            <person name="Oliveira W."/>
            <person name="Calvo E."/>
            <person name="Oliveira L.F."/>
            <person name="Pinto M.C."/>
            <person name="Rosselino A.M."/>
            <person name="Ribeiro J.M."/>
        </authorList>
    </citation>
    <scope>NUCLEOTIDE SEQUENCE</scope>
</reference>
<evidence type="ECO:0000256" key="11">
    <source>
        <dbReference type="ARBA" id="ARBA00023033"/>
    </source>
</evidence>
<dbReference type="InterPro" id="IPR001128">
    <property type="entry name" value="Cyt_P450"/>
</dbReference>
<dbReference type="Gene3D" id="1.10.630.10">
    <property type="entry name" value="Cytochrome P450"/>
    <property type="match status" value="1"/>
</dbReference>
<dbReference type="GO" id="GO:0005506">
    <property type="term" value="F:iron ion binding"/>
    <property type="evidence" value="ECO:0007669"/>
    <property type="project" value="InterPro"/>
</dbReference>
<keyword evidence="11 14" id="KW-0503">Monooxygenase</keyword>
<comment type="similarity">
    <text evidence="4 14">Belongs to the cytochrome P450 family.</text>
</comment>
<dbReference type="SUPFAM" id="SSF48264">
    <property type="entry name" value="Cytochrome P450"/>
    <property type="match status" value="1"/>
</dbReference>
<evidence type="ECO:0000313" key="16">
    <source>
        <dbReference type="EMBL" id="JAV13500.1"/>
    </source>
</evidence>
<dbReference type="GO" id="GO:0020037">
    <property type="term" value="F:heme binding"/>
    <property type="evidence" value="ECO:0007669"/>
    <property type="project" value="InterPro"/>
</dbReference>
<dbReference type="AlphaFoldDB" id="A0A1L8E424"/>
<keyword evidence="12 15" id="KW-0472">Membrane</keyword>
<evidence type="ECO:0000256" key="4">
    <source>
        <dbReference type="ARBA" id="ARBA00010617"/>
    </source>
</evidence>
<dbReference type="InterPro" id="IPR036396">
    <property type="entry name" value="Cyt_P450_sf"/>
</dbReference>
<dbReference type="GO" id="GO:0004497">
    <property type="term" value="F:monooxygenase activity"/>
    <property type="evidence" value="ECO:0007669"/>
    <property type="project" value="UniProtKB-KW"/>
</dbReference>
<dbReference type="PRINTS" id="PR00463">
    <property type="entry name" value="EP450I"/>
</dbReference>
<comment type="cofactor">
    <cofactor evidence="1 13">
        <name>heme</name>
        <dbReference type="ChEBI" id="CHEBI:30413"/>
    </cofactor>
</comment>
<evidence type="ECO:0000256" key="14">
    <source>
        <dbReference type="RuleBase" id="RU000461"/>
    </source>
</evidence>
<keyword evidence="7" id="KW-0256">Endoplasmic reticulum</keyword>
<sequence>MDLNLILVTVVTLLVAGYLYVKKKFQYWEEKGVPYIKPAFPFGILKGLGSTTHTSEVFTKAYNELKGKDVFGGLYFFTKPVVLPTDLELLKNIFVKDFQYFHDRGIYVNEKDDPLSGHLFALSGQRWKSLRNKLSPTFTSGKMKMMHSTIIAVAKEFQNYLGTVAHKDGEVEIKDILSRFTTDVIGNCAFGIECNSLKDPNAEFRKIGKRVFEFSPIEFIRIFFLAMFQNVGRVLKMSVNKPEVSAFFLRLLKETTEYREKNNVKRNDFLDLLMQIMKTGKLEGDDTDLGKMTFEELAAQTFLFFIAGFETSSSTMTFALYELAQNQDIQDRARDEVNRILEKHNGEYTYDACMEMKYIDQIINETLRKHPIVDNLLRTCGQDYQVPGTKHVIEKGTFVTIPVYGIHHDPDIYPDPETFDPERFTDENIKARHPYAWLPFGEGPRICVGLRFGVMQTRVGLAHLLSKYRVKTCAKTPIPLVLDPANTVMSPKGGMWLKLEKV</sequence>
<feature type="transmembrane region" description="Helical" evidence="15">
    <location>
        <begin position="6"/>
        <end position="21"/>
    </location>
</feature>
<evidence type="ECO:0000256" key="12">
    <source>
        <dbReference type="ARBA" id="ARBA00023136"/>
    </source>
</evidence>
<dbReference type="EMBL" id="GFDF01000584">
    <property type="protein sequence ID" value="JAV13500.1"/>
    <property type="molecule type" value="Transcribed_RNA"/>
</dbReference>
<dbReference type="InterPro" id="IPR002401">
    <property type="entry name" value="Cyt_P450_E_grp-I"/>
</dbReference>
<keyword evidence="9 14" id="KW-0560">Oxidoreductase</keyword>